<dbReference type="Proteomes" id="UP000239867">
    <property type="component" value="Chromosome"/>
</dbReference>
<evidence type="ECO:0000313" key="2">
    <source>
        <dbReference type="Proteomes" id="UP000239867"/>
    </source>
</evidence>
<protein>
    <submittedName>
        <fullName evidence="1">Uncharacterized protein</fullName>
    </submittedName>
</protein>
<reference evidence="1 2" key="1">
    <citation type="journal article" date="2018" name="MBio">
        <title>Insights into the evolution of host association through the isolation and characterization of a novel human periodontal pathobiont, Desulfobulbus oralis.</title>
        <authorList>
            <person name="Cross K.L."/>
            <person name="Chirania P."/>
            <person name="Xiong W."/>
            <person name="Beall C.J."/>
            <person name="Elkins J.G."/>
            <person name="Giannone R.J."/>
            <person name="Griffen A.L."/>
            <person name="Guss A.M."/>
            <person name="Hettich R.L."/>
            <person name="Joshi S.S."/>
            <person name="Mokrzan E.M."/>
            <person name="Martin R.K."/>
            <person name="Zhulin I.B."/>
            <person name="Leys E.J."/>
            <person name="Podar M."/>
        </authorList>
    </citation>
    <scope>NUCLEOTIDE SEQUENCE [LARGE SCALE GENOMIC DNA]</scope>
    <source>
        <strain evidence="1 2">ORNL</strain>
    </source>
</reference>
<dbReference type="KEGG" id="deo:CAY53_02190"/>
<organism evidence="1 2">
    <name type="scientific">Desulfobulbus oralis</name>
    <dbReference type="NCBI Taxonomy" id="1986146"/>
    <lineage>
        <taxon>Bacteria</taxon>
        <taxon>Pseudomonadati</taxon>
        <taxon>Thermodesulfobacteriota</taxon>
        <taxon>Desulfobulbia</taxon>
        <taxon>Desulfobulbales</taxon>
        <taxon>Desulfobulbaceae</taxon>
        <taxon>Desulfobulbus</taxon>
    </lineage>
</organism>
<dbReference type="AlphaFoldDB" id="A0A2L1GL87"/>
<gene>
    <name evidence="1" type="ORF">CAY53_02190</name>
</gene>
<keyword evidence="2" id="KW-1185">Reference proteome</keyword>
<proteinExistence type="predicted"/>
<sequence length="222" mass="25369">MKMDLGRIKHYTKNIEEHTDIIKQITEFNDAINPELWANKEFTDIRTIKEDVDSVFSQFADIANKLQMFFAIFHKPEWFKEAAGTPIDQVNKINKEISKLYDDAHSTFYEEINKGIGLLDNSRALMQDNIDWADNVNTMLAQDEISEKDIKLATLTGIMRLANISGSLESIVAQNSNITLQKALKDAEQSEYARKRAEVLFDSEGITSNSNNKLELKAGYQR</sequence>
<name>A0A2L1GL87_9BACT</name>
<evidence type="ECO:0000313" key="1">
    <source>
        <dbReference type="EMBL" id="AVD70433.1"/>
    </source>
</evidence>
<dbReference type="EMBL" id="CP021255">
    <property type="protein sequence ID" value="AVD70433.1"/>
    <property type="molecule type" value="Genomic_DNA"/>
</dbReference>
<accession>A0A2L1GL87</accession>